<dbReference type="KEGG" id="nta:107769081"/>
<name>A0A1S3XV48_TOBAC</name>
<dbReference type="PANTHER" id="PTHR34222">
    <property type="entry name" value="GAG_PRE-INTEGRS DOMAIN-CONTAINING PROTEIN"/>
    <property type="match status" value="1"/>
</dbReference>
<organism evidence="1">
    <name type="scientific">Nicotiana tabacum</name>
    <name type="common">Common tobacco</name>
    <dbReference type="NCBI Taxonomy" id="4097"/>
    <lineage>
        <taxon>Eukaryota</taxon>
        <taxon>Viridiplantae</taxon>
        <taxon>Streptophyta</taxon>
        <taxon>Embryophyta</taxon>
        <taxon>Tracheophyta</taxon>
        <taxon>Spermatophyta</taxon>
        <taxon>Magnoliopsida</taxon>
        <taxon>eudicotyledons</taxon>
        <taxon>Gunneridae</taxon>
        <taxon>Pentapetalae</taxon>
        <taxon>asterids</taxon>
        <taxon>lamiids</taxon>
        <taxon>Solanales</taxon>
        <taxon>Solanaceae</taxon>
        <taxon>Nicotianoideae</taxon>
        <taxon>Nicotianeae</taxon>
        <taxon>Nicotiana</taxon>
    </lineage>
</organism>
<dbReference type="RefSeq" id="XP_016443749.1">
    <property type="nucleotide sequence ID" value="XM_016588263.1"/>
</dbReference>
<accession>A0A1S3XV48</accession>
<protein>
    <submittedName>
        <fullName evidence="1">Uncharacterized protein</fullName>
    </submittedName>
</protein>
<dbReference type="PANTHER" id="PTHR34222:SF33">
    <property type="entry name" value="RETROTRANSPOSON GAG DOMAIN-CONTAINING PROTEIN"/>
    <property type="match status" value="1"/>
</dbReference>
<dbReference type="PaxDb" id="4097-A0A1S3XV48"/>
<gene>
    <name evidence="1" type="primary">LOC107769081</name>
</gene>
<reference evidence="1" key="1">
    <citation type="submission" date="2025-08" db="UniProtKB">
        <authorList>
            <consortium name="RefSeq"/>
        </authorList>
    </citation>
    <scope>IDENTIFICATION</scope>
</reference>
<sequence length="394" mass="44156">MGSLDPPMSSSSSSSAYIPEPFSPLFLLSSDVPGVSLVAVPFSGNGFGVISPDIAESVQYSDTAESIWRQLNNRYGTVNRTKVFELKRELAPTYQGSLDIASYFNKLKKIWNELGVIWSSHANSCGCAAKEGLQKEKEEDKVHQFIMGLNEVYVSVRSNLLMMHPLPSLDRVYNILLQGEKQRQSTQPRPQQTLYNQRVVFDQPKSGLFCKYCKKSWNLIDKYYKLNEFPPKFKFTIGRKATANVAVESDFSSYQNVSTNFMSNPTSNQVDQGYVVYGLTQQQYSQLISLLQQTYVSDSGPQFNSLSFAYFAGTLLPKNVVYSFNSSLLSKSDSLTWIVYSGASDHMTSDKDYLINITPLPIPFLVSLPNGYKGPSLKKPLDLGKLDNGLYMFV</sequence>
<dbReference type="OrthoDB" id="1715294at2759"/>
<proteinExistence type="predicted"/>
<feature type="non-terminal residue" evidence="1">
    <location>
        <position position="394"/>
    </location>
</feature>
<dbReference type="AlphaFoldDB" id="A0A1S3XV48"/>
<evidence type="ECO:0000313" key="1">
    <source>
        <dbReference type="RefSeq" id="XP_016443749.1"/>
    </source>
</evidence>